<dbReference type="SUPFAM" id="SSF53448">
    <property type="entry name" value="Nucleotide-diphospho-sugar transferases"/>
    <property type="match status" value="1"/>
</dbReference>
<organism evidence="3 4">
    <name type="scientific">Pseudomonas serboccidentalis</name>
    <dbReference type="NCBI Taxonomy" id="2964670"/>
    <lineage>
        <taxon>Bacteria</taxon>
        <taxon>Pseudomonadati</taxon>
        <taxon>Pseudomonadota</taxon>
        <taxon>Gammaproteobacteria</taxon>
        <taxon>Pseudomonadales</taxon>
        <taxon>Pseudomonadaceae</taxon>
        <taxon>Pseudomonas</taxon>
    </lineage>
</organism>
<dbReference type="Gene3D" id="3.90.550.10">
    <property type="entry name" value="Spore Coat Polysaccharide Biosynthesis Protein SpsA, Chain A"/>
    <property type="match status" value="1"/>
</dbReference>
<evidence type="ECO:0000259" key="2">
    <source>
        <dbReference type="Pfam" id="PF00535"/>
    </source>
</evidence>
<proteinExistence type="predicted"/>
<dbReference type="InterPro" id="IPR050834">
    <property type="entry name" value="Glycosyltransf_2"/>
</dbReference>
<dbReference type="EMBL" id="CP101655">
    <property type="protein sequence ID" value="WDR34136.1"/>
    <property type="molecule type" value="Genomic_DNA"/>
</dbReference>
<dbReference type="Proteomes" id="UP001222282">
    <property type="component" value="Chromosome"/>
</dbReference>
<dbReference type="Pfam" id="PF00535">
    <property type="entry name" value="Glycos_transf_2"/>
    <property type="match status" value="1"/>
</dbReference>
<dbReference type="PANTHER" id="PTHR43685">
    <property type="entry name" value="GLYCOSYLTRANSFERASE"/>
    <property type="match status" value="1"/>
</dbReference>
<evidence type="ECO:0000313" key="3">
    <source>
        <dbReference type="EMBL" id="WDR34136.1"/>
    </source>
</evidence>
<sequence length="324" mass="36609">MSDSFLVKESNAVTVSNETIGKVAILLCTYQGERYLAEQIDSIISQTYDNWVIYASDDGSQDHTLEILRAYQKKLGTERFFVLPGPQQGYVNNFFSLVKNQSIVADYYAFCDQDDIWSEDKLYVSIQWLKKHAVETPSLYCGRTALVNELGVKVGNSPLFKYPPSFKNALVQSLAGGNTMVFNHALKAIASATANSEVISHDWWFYILVTACGGRVYYDFESHVSYRQHSDNVIGANAGVISGLARLKKMLGGRFIEWNRRNLKAVGLLKERMPPSNLMVLENFERARCSPLLKRCIFLMRSGVYRQTLQGNLALWVAVLLNRI</sequence>
<evidence type="ECO:0000313" key="4">
    <source>
        <dbReference type="Proteomes" id="UP001222282"/>
    </source>
</evidence>
<reference evidence="3 4" key="1">
    <citation type="submission" date="2022-07" db="EMBL/GenBank/DDBJ databases">
        <authorList>
            <person name="Abrouk D."/>
            <person name="Moenne-Loccoz Y."/>
            <person name="Todorovic I."/>
            <person name="Raicevic V."/>
            <person name="Jovicic-Petrovic J."/>
        </authorList>
    </citation>
    <scope>NUCLEOTIDE SEQUENCE [LARGE SCALE GENOMIC DNA]</scope>
    <source>
        <strain evidence="4">IT-P374</strain>
    </source>
</reference>
<dbReference type="CDD" id="cd04196">
    <property type="entry name" value="GT_2_like_d"/>
    <property type="match status" value="1"/>
</dbReference>
<gene>
    <name evidence="3" type="ORF">NN484_16620</name>
</gene>
<feature type="domain" description="Glycosyltransferase 2-like" evidence="2">
    <location>
        <begin position="25"/>
        <end position="133"/>
    </location>
</feature>
<keyword evidence="4" id="KW-1185">Reference proteome</keyword>
<protein>
    <submittedName>
        <fullName evidence="3">Glycosyltransferase family 2 protein</fullName>
    </submittedName>
</protein>
<name>A0ABY7Z3D0_9PSED</name>
<dbReference type="PANTHER" id="PTHR43685:SF2">
    <property type="entry name" value="GLYCOSYLTRANSFERASE 2-LIKE DOMAIN-CONTAINING PROTEIN"/>
    <property type="match status" value="1"/>
</dbReference>
<keyword evidence="1" id="KW-0997">Cell inner membrane</keyword>
<dbReference type="InterPro" id="IPR029044">
    <property type="entry name" value="Nucleotide-diphossugar_trans"/>
</dbReference>
<evidence type="ECO:0000256" key="1">
    <source>
        <dbReference type="ARBA" id="ARBA00022519"/>
    </source>
</evidence>
<dbReference type="RefSeq" id="WP_274657495.1">
    <property type="nucleotide sequence ID" value="NZ_CP101655.1"/>
</dbReference>
<keyword evidence="1" id="KW-0472">Membrane</keyword>
<accession>A0ABY7Z3D0</accession>
<keyword evidence="1" id="KW-1003">Cell membrane</keyword>
<dbReference type="InterPro" id="IPR001173">
    <property type="entry name" value="Glyco_trans_2-like"/>
</dbReference>